<accession>A0A8S9M5M9</accession>
<gene>
    <name evidence="1" type="ORF">F2Q70_00012079</name>
</gene>
<name>A0A8S9M5M9_BRACR</name>
<comment type="caution">
    <text evidence="1">The sequence shown here is derived from an EMBL/GenBank/DDBJ whole genome shotgun (WGS) entry which is preliminary data.</text>
</comment>
<dbReference type="EMBL" id="QGKY02000089">
    <property type="protein sequence ID" value="KAF2613328.1"/>
    <property type="molecule type" value="Genomic_DNA"/>
</dbReference>
<proteinExistence type="predicted"/>
<protein>
    <submittedName>
        <fullName evidence="1">Uncharacterized protein</fullName>
    </submittedName>
</protein>
<sequence>MEKMVEHEVHHEWRRVIAVDEPVEKQAGGYRFFRGKVEHGDMVVLTLSVEMNGDIQLTKIIFSYTLHHIKSHKLSTLSLPTTNIGYIRFDSRYSKCT</sequence>
<reference evidence="1" key="1">
    <citation type="submission" date="2019-12" db="EMBL/GenBank/DDBJ databases">
        <title>Genome sequencing and annotation of Brassica cretica.</title>
        <authorList>
            <person name="Studholme D.J."/>
            <person name="Sarris P.F."/>
        </authorList>
    </citation>
    <scope>NUCLEOTIDE SEQUENCE</scope>
    <source>
        <strain evidence="1">PFS-102/07</strain>
        <tissue evidence="1">Leaf</tissue>
    </source>
</reference>
<organism evidence="1">
    <name type="scientific">Brassica cretica</name>
    <name type="common">Mustard</name>
    <dbReference type="NCBI Taxonomy" id="69181"/>
    <lineage>
        <taxon>Eukaryota</taxon>
        <taxon>Viridiplantae</taxon>
        <taxon>Streptophyta</taxon>
        <taxon>Embryophyta</taxon>
        <taxon>Tracheophyta</taxon>
        <taxon>Spermatophyta</taxon>
        <taxon>Magnoliopsida</taxon>
        <taxon>eudicotyledons</taxon>
        <taxon>Gunneridae</taxon>
        <taxon>Pentapetalae</taxon>
        <taxon>rosids</taxon>
        <taxon>malvids</taxon>
        <taxon>Brassicales</taxon>
        <taxon>Brassicaceae</taxon>
        <taxon>Brassiceae</taxon>
        <taxon>Brassica</taxon>
    </lineage>
</organism>
<evidence type="ECO:0000313" key="1">
    <source>
        <dbReference type="EMBL" id="KAF2613328.1"/>
    </source>
</evidence>
<dbReference type="AlphaFoldDB" id="A0A8S9M5M9"/>